<comment type="caution">
    <text evidence="2">The sequence shown here is derived from an EMBL/GenBank/DDBJ whole genome shotgun (WGS) entry which is preliminary data.</text>
</comment>
<proteinExistence type="predicted"/>
<dbReference type="AlphaFoldDB" id="A0A7C9MW44"/>
<evidence type="ECO:0000256" key="1">
    <source>
        <dbReference type="SAM" id="MobiDB-lite"/>
    </source>
</evidence>
<name>A0A7C9MW44_9RHOB</name>
<sequence length="182" mass="18763">MTENQKTAASAGTSDPLDKGEPSAKTQPEGHLDQAKKAAKAEAEETLENAWGTAEAHADAAKSGAARGLSDTAADVREAGSAFDPNSFAGIAADRLAENLSHAADAVRGVDLGSVQSDLSEFARRNPLMFFGGAAVLGFMAGRMLKASERNAVSTLPAPSIDNTRTTTRPTTGHEHGDWGAS</sequence>
<evidence type="ECO:0000313" key="2">
    <source>
        <dbReference type="EMBL" id="MXQ08120.1"/>
    </source>
</evidence>
<dbReference type="RefSeq" id="WP_160764068.1">
    <property type="nucleotide sequence ID" value="NZ_WUPT01000002.1"/>
</dbReference>
<dbReference type="Proteomes" id="UP000480350">
    <property type="component" value="Unassembled WGS sequence"/>
</dbReference>
<feature type="region of interest" description="Disordered" evidence="1">
    <location>
        <begin position="156"/>
        <end position="182"/>
    </location>
</feature>
<gene>
    <name evidence="2" type="ORF">GQ651_09725</name>
</gene>
<evidence type="ECO:0000313" key="3">
    <source>
        <dbReference type="Proteomes" id="UP000480350"/>
    </source>
</evidence>
<feature type="compositionally biased region" description="Basic and acidic residues" evidence="1">
    <location>
        <begin position="16"/>
        <end position="43"/>
    </location>
</feature>
<feature type="region of interest" description="Disordered" evidence="1">
    <location>
        <begin position="1"/>
        <end position="58"/>
    </location>
</feature>
<reference evidence="2 3" key="2">
    <citation type="submission" date="2020-03" db="EMBL/GenBank/DDBJ databases">
        <title>Kangsaoukella pontilimi gen. nov., sp. nov., a new member of the family Rhodobacteraceae isolated from a tidal mudflat.</title>
        <authorList>
            <person name="Kim I.S."/>
        </authorList>
    </citation>
    <scope>NUCLEOTIDE SEQUENCE [LARGE SCALE GENOMIC DNA]</scope>
    <source>
        <strain evidence="2 3">GH1-50</strain>
    </source>
</reference>
<organism evidence="2 3">
    <name type="scientific">Kangsaoukella pontilimi</name>
    <dbReference type="NCBI Taxonomy" id="2691042"/>
    <lineage>
        <taxon>Bacteria</taxon>
        <taxon>Pseudomonadati</taxon>
        <taxon>Pseudomonadota</taxon>
        <taxon>Alphaproteobacteria</taxon>
        <taxon>Rhodobacterales</taxon>
        <taxon>Paracoccaceae</taxon>
        <taxon>Kangsaoukella</taxon>
    </lineage>
</organism>
<feature type="compositionally biased region" description="Basic and acidic residues" evidence="1">
    <location>
        <begin position="172"/>
        <end position="182"/>
    </location>
</feature>
<dbReference type="EMBL" id="WUPT01000002">
    <property type="protein sequence ID" value="MXQ08120.1"/>
    <property type="molecule type" value="Genomic_DNA"/>
</dbReference>
<protein>
    <submittedName>
        <fullName evidence="2">Uncharacterized protein</fullName>
    </submittedName>
</protein>
<keyword evidence="3" id="KW-1185">Reference proteome</keyword>
<feature type="compositionally biased region" description="Polar residues" evidence="1">
    <location>
        <begin position="1"/>
        <end position="13"/>
    </location>
</feature>
<accession>A0A7C9MW44</accession>
<reference evidence="2 3" key="1">
    <citation type="submission" date="2019-12" db="EMBL/GenBank/DDBJ databases">
        <authorList>
            <person name="Lee S.D."/>
        </authorList>
    </citation>
    <scope>NUCLEOTIDE SEQUENCE [LARGE SCALE GENOMIC DNA]</scope>
    <source>
        <strain evidence="2 3">GH1-50</strain>
    </source>
</reference>